<organism evidence="6 7">
    <name type="scientific">Neobacillus kokaensis</name>
    <dbReference type="NCBI Taxonomy" id="2759023"/>
    <lineage>
        <taxon>Bacteria</taxon>
        <taxon>Bacillati</taxon>
        <taxon>Bacillota</taxon>
        <taxon>Bacilli</taxon>
        <taxon>Bacillales</taxon>
        <taxon>Bacillaceae</taxon>
        <taxon>Neobacillus</taxon>
    </lineage>
</organism>
<dbReference type="InterPro" id="IPR047788">
    <property type="entry name" value="LysR-like_Sec_metab"/>
</dbReference>
<reference evidence="6 7" key="1">
    <citation type="journal article" date="2022" name="Int. J. Syst. Evol. Microbiol.">
        <title>Neobacillus kokaensis sp. nov., isolated from soil.</title>
        <authorList>
            <person name="Yuki K."/>
            <person name="Matsubara H."/>
            <person name="Yamaguchi S."/>
        </authorList>
    </citation>
    <scope>NUCLEOTIDE SEQUENCE [LARGE SCALE GENOMIC DNA]</scope>
    <source>
        <strain evidence="6 7">LOB 377</strain>
    </source>
</reference>
<dbReference type="SUPFAM" id="SSF46785">
    <property type="entry name" value="Winged helix' DNA-binding domain"/>
    <property type="match status" value="1"/>
</dbReference>
<dbReference type="Gene3D" id="1.10.10.10">
    <property type="entry name" value="Winged helix-like DNA-binding domain superfamily/Winged helix DNA-binding domain"/>
    <property type="match status" value="1"/>
</dbReference>
<dbReference type="Proteomes" id="UP000637074">
    <property type="component" value="Unassembled WGS sequence"/>
</dbReference>
<evidence type="ECO:0000313" key="6">
    <source>
        <dbReference type="EMBL" id="GHH99307.1"/>
    </source>
</evidence>
<evidence type="ECO:0000313" key="7">
    <source>
        <dbReference type="Proteomes" id="UP000637074"/>
    </source>
</evidence>
<dbReference type="SUPFAM" id="SSF53850">
    <property type="entry name" value="Periplasmic binding protein-like II"/>
    <property type="match status" value="1"/>
</dbReference>
<dbReference type="NCBIfam" id="NF040786">
    <property type="entry name" value="LysR_Sec_metab"/>
    <property type="match status" value="1"/>
</dbReference>
<accession>A0ABQ3N6T5</accession>
<evidence type="ECO:0000259" key="5">
    <source>
        <dbReference type="PROSITE" id="PS50931"/>
    </source>
</evidence>
<evidence type="ECO:0000256" key="4">
    <source>
        <dbReference type="ARBA" id="ARBA00023163"/>
    </source>
</evidence>
<keyword evidence="7" id="KW-1185">Reference proteome</keyword>
<keyword evidence="3" id="KW-0238">DNA-binding</keyword>
<dbReference type="CDD" id="cd08420">
    <property type="entry name" value="PBP2_CysL_like"/>
    <property type="match status" value="1"/>
</dbReference>
<dbReference type="InterPro" id="IPR000847">
    <property type="entry name" value="LysR_HTH_N"/>
</dbReference>
<dbReference type="InterPro" id="IPR036388">
    <property type="entry name" value="WH-like_DNA-bd_sf"/>
</dbReference>
<dbReference type="PANTHER" id="PTHR30126">
    <property type="entry name" value="HTH-TYPE TRANSCRIPTIONAL REGULATOR"/>
    <property type="match status" value="1"/>
</dbReference>
<dbReference type="Pfam" id="PF00126">
    <property type="entry name" value="HTH_1"/>
    <property type="match status" value="1"/>
</dbReference>
<dbReference type="PANTHER" id="PTHR30126:SF40">
    <property type="entry name" value="HTH-TYPE TRANSCRIPTIONAL REGULATOR GLTR"/>
    <property type="match status" value="1"/>
</dbReference>
<name>A0ABQ3N6T5_9BACI</name>
<dbReference type="EMBL" id="BNDS01000011">
    <property type="protein sequence ID" value="GHH99307.1"/>
    <property type="molecule type" value="Genomic_DNA"/>
</dbReference>
<dbReference type="PROSITE" id="PS50931">
    <property type="entry name" value="HTH_LYSR"/>
    <property type="match status" value="1"/>
</dbReference>
<evidence type="ECO:0000256" key="1">
    <source>
        <dbReference type="ARBA" id="ARBA00009437"/>
    </source>
</evidence>
<evidence type="ECO:0000256" key="2">
    <source>
        <dbReference type="ARBA" id="ARBA00023015"/>
    </source>
</evidence>
<proteinExistence type="inferred from homology"/>
<dbReference type="InterPro" id="IPR036390">
    <property type="entry name" value="WH_DNA-bd_sf"/>
</dbReference>
<feature type="domain" description="HTH lysR-type" evidence="5">
    <location>
        <begin position="1"/>
        <end position="58"/>
    </location>
</feature>
<keyword evidence="4" id="KW-0804">Transcription</keyword>
<keyword evidence="2" id="KW-0805">Transcription regulation</keyword>
<dbReference type="Gene3D" id="3.40.190.290">
    <property type="match status" value="1"/>
</dbReference>
<comment type="similarity">
    <text evidence="1">Belongs to the LysR transcriptional regulatory family.</text>
</comment>
<dbReference type="RefSeq" id="WP_191273909.1">
    <property type="nucleotide sequence ID" value="NZ_BNDS01000011.1"/>
</dbReference>
<sequence length="303" mass="34381">MNLEHLKVFFTAATKKNFSETAKVLHLSQPSVSLHIKHLEEYLNTTLFDRSTKKMELTHAGTILFSYAEQLIQLVNQVEKDISLLSETIHGDLRLGASLTIGEYLLPYYLGDFIKQYPEVNLSLKVDNSFQIIEKLMDGKIDLGFIEASIPRKEIDSLPFLEDELVIISSTRVGVPHPCLEEEEIEPEMLFTLPFIAREHGSGTRQVLETNLLKHQLEFEHLNIIMELENTESIKSAVESGLGVGIISKTTIQKELNLGLLKQTRIKGIPLKRFFYLIHRKQVLSPASDAFKEMFIGAMKGND</sequence>
<dbReference type="PRINTS" id="PR00039">
    <property type="entry name" value="HTHLYSR"/>
</dbReference>
<gene>
    <name evidence="6" type="ORF">AM1BK_28500</name>
</gene>
<protein>
    <submittedName>
        <fullName evidence="6">LysR family transcriptional regulator</fullName>
    </submittedName>
</protein>
<comment type="caution">
    <text evidence="6">The sequence shown here is derived from an EMBL/GenBank/DDBJ whole genome shotgun (WGS) entry which is preliminary data.</text>
</comment>
<dbReference type="InterPro" id="IPR005119">
    <property type="entry name" value="LysR_subst-bd"/>
</dbReference>
<dbReference type="Pfam" id="PF03466">
    <property type="entry name" value="LysR_substrate"/>
    <property type="match status" value="1"/>
</dbReference>
<evidence type="ECO:0000256" key="3">
    <source>
        <dbReference type="ARBA" id="ARBA00023125"/>
    </source>
</evidence>